<dbReference type="PANTHER" id="PTHR22812">
    <property type="entry name" value="CHROMOBOX PROTEIN"/>
    <property type="match status" value="1"/>
</dbReference>
<dbReference type="EMBL" id="JAACJJ010000044">
    <property type="protein sequence ID" value="KAF5314252.1"/>
    <property type="molecule type" value="Genomic_DNA"/>
</dbReference>
<sequence>MAYELQNSLPDPVQAVNTQSDEEWDVEVILRARYMKSEAKEVTKTGSKIIPGRWEYLIKWAGYDESANSWEPDYNVKCPRLVKEFWEEFDFAELEVEDIVDGEVLVSKEWIKYQKEVFSNHYIVTMIDDVPPVEEIYDPQAEPGSSSDEEDEEEEERHEQPAGQQEKERLTLLIPAQSPRMDSAAPQLLDAEEQEHAHIRTCPSTPQHDLRDVYPSPMSIDDGNSDWDRLLTLLEPVDDLQDIYPSPMSIDDYYDYA</sequence>
<dbReference type="GO" id="GO:0005634">
    <property type="term" value="C:nucleus"/>
    <property type="evidence" value="ECO:0007669"/>
    <property type="project" value="UniProtKB-SubCell"/>
</dbReference>
<dbReference type="PROSITE" id="PS50013">
    <property type="entry name" value="CHROMO_2"/>
    <property type="match status" value="1"/>
</dbReference>
<dbReference type="GO" id="GO:0006338">
    <property type="term" value="P:chromatin remodeling"/>
    <property type="evidence" value="ECO:0007669"/>
    <property type="project" value="UniProtKB-ARBA"/>
</dbReference>
<keyword evidence="2" id="KW-0539">Nucleus</keyword>
<feature type="compositionally biased region" description="Acidic residues" evidence="3">
    <location>
        <begin position="147"/>
        <end position="156"/>
    </location>
</feature>
<evidence type="ECO:0000313" key="5">
    <source>
        <dbReference type="EMBL" id="KAF5314252.1"/>
    </source>
</evidence>
<feature type="region of interest" description="Disordered" evidence="3">
    <location>
        <begin position="192"/>
        <end position="219"/>
    </location>
</feature>
<dbReference type="OrthoDB" id="2630497at2759"/>
<dbReference type="SMART" id="SM00298">
    <property type="entry name" value="CHROMO"/>
    <property type="match status" value="1"/>
</dbReference>
<dbReference type="Gene3D" id="2.40.50.40">
    <property type="match status" value="1"/>
</dbReference>
<dbReference type="InterPro" id="IPR016197">
    <property type="entry name" value="Chromo-like_dom_sf"/>
</dbReference>
<dbReference type="PROSITE" id="PS00598">
    <property type="entry name" value="CHROMO_1"/>
    <property type="match status" value="1"/>
</dbReference>
<feature type="compositionally biased region" description="Basic and acidic residues" evidence="3">
    <location>
        <begin position="157"/>
        <end position="168"/>
    </location>
</feature>
<evidence type="ECO:0000256" key="2">
    <source>
        <dbReference type="ARBA" id="ARBA00023242"/>
    </source>
</evidence>
<evidence type="ECO:0000256" key="3">
    <source>
        <dbReference type="SAM" id="MobiDB-lite"/>
    </source>
</evidence>
<keyword evidence="6" id="KW-1185">Reference proteome</keyword>
<comment type="subcellular location">
    <subcellularLocation>
        <location evidence="1">Nucleus</location>
    </subcellularLocation>
</comment>
<comment type="caution">
    <text evidence="5">The sequence shown here is derived from an EMBL/GenBank/DDBJ whole genome shotgun (WGS) entry which is preliminary data.</text>
</comment>
<dbReference type="InterPro" id="IPR051219">
    <property type="entry name" value="Heterochromatin_chromo-domain"/>
</dbReference>
<organism evidence="5 6">
    <name type="scientific">Psilocybe cf. subviscida</name>
    <dbReference type="NCBI Taxonomy" id="2480587"/>
    <lineage>
        <taxon>Eukaryota</taxon>
        <taxon>Fungi</taxon>
        <taxon>Dikarya</taxon>
        <taxon>Basidiomycota</taxon>
        <taxon>Agaricomycotina</taxon>
        <taxon>Agaricomycetes</taxon>
        <taxon>Agaricomycetidae</taxon>
        <taxon>Agaricales</taxon>
        <taxon>Agaricineae</taxon>
        <taxon>Strophariaceae</taxon>
        <taxon>Psilocybe</taxon>
    </lineage>
</organism>
<proteinExistence type="predicted"/>
<reference evidence="5 6" key="1">
    <citation type="journal article" date="2020" name="ISME J.">
        <title>Uncovering the hidden diversity of litter-decomposition mechanisms in mushroom-forming fungi.</title>
        <authorList>
            <person name="Floudas D."/>
            <person name="Bentzer J."/>
            <person name="Ahren D."/>
            <person name="Johansson T."/>
            <person name="Persson P."/>
            <person name="Tunlid A."/>
        </authorList>
    </citation>
    <scope>NUCLEOTIDE SEQUENCE [LARGE SCALE GENOMIC DNA]</scope>
    <source>
        <strain evidence="5 6">CBS 101986</strain>
    </source>
</reference>
<dbReference type="InterPro" id="IPR000953">
    <property type="entry name" value="Chromo/chromo_shadow_dom"/>
</dbReference>
<gene>
    <name evidence="5" type="ORF">D9619_011784</name>
</gene>
<dbReference type="InterPro" id="IPR023779">
    <property type="entry name" value="Chromodomain_CS"/>
</dbReference>
<dbReference type="Pfam" id="PF00385">
    <property type="entry name" value="Chromo"/>
    <property type="match status" value="1"/>
</dbReference>
<evidence type="ECO:0000256" key="1">
    <source>
        <dbReference type="ARBA" id="ARBA00004123"/>
    </source>
</evidence>
<evidence type="ECO:0000313" key="6">
    <source>
        <dbReference type="Proteomes" id="UP000567179"/>
    </source>
</evidence>
<feature type="domain" description="Chromo" evidence="4">
    <location>
        <begin position="24"/>
        <end position="97"/>
    </location>
</feature>
<evidence type="ECO:0000259" key="4">
    <source>
        <dbReference type="PROSITE" id="PS50013"/>
    </source>
</evidence>
<dbReference type="InterPro" id="IPR023780">
    <property type="entry name" value="Chromo_domain"/>
</dbReference>
<protein>
    <recommendedName>
        <fullName evidence="4">Chromo domain-containing protein</fullName>
    </recommendedName>
</protein>
<dbReference type="SUPFAM" id="SSF54160">
    <property type="entry name" value="Chromo domain-like"/>
    <property type="match status" value="1"/>
</dbReference>
<dbReference type="Proteomes" id="UP000567179">
    <property type="component" value="Unassembled WGS sequence"/>
</dbReference>
<dbReference type="AlphaFoldDB" id="A0A8H5B096"/>
<accession>A0A8H5B096</accession>
<name>A0A8H5B096_9AGAR</name>
<feature type="region of interest" description="Disordered" evidence="3">
    <location>
        <begin position="135"/>
        <end position="168"/>
    </location>
</feature>